<comment type="caution">
    <text evidence="1">The sequence shown here is derived from an EMBL/GenBank/DDBJ whole genome shotgun (WGS) entry which is preliminary data.</text>
</comment>
<dbReference type="AlphaFoldDB" id="A0A0P6YNQ0"/>
<dbReference type="STRING" id="229921.ADN01_05350"/>
<proteinExistence type="predicted"/>
<keyword evidence="2" id="KW-1185">Reference proteome</keyword>
<evidence type="ECO:0000313" key="1">
    <source>
        <dbReference type="EMBL" id="KPL86877.1"/>
    </source>
</evidence>
<gene>
    <name evidence="1" type="ORF">ADN01_05350</name>
</gene>
<dbReference type="Proteomes" id="UP000050501">
    <property type="component" value="Unassembled WGS sequence"/>
</dbReference>
<dbReference type="EMBL" id="LGCM01000021">
    <property type="protein sequence ID" value="KPL86877.1"/>
    <property type="molecule type" value="Genomic_DNA"/>
</dbReference>
<name>A0A0P6YNQ0_9CHLR</name>
<reference evidence="1 2" key="1">
    <citation type="submission" date="2015-07" db="EMBL/GenBank/DDBJ databases">
        <title>Genome sequence of Levilinea saccharolytica DSM 16555.</title>
        <authorList>
            <person name="Hemp J."/>
            <person name="Ward L.M."/>
            <person name="Pace L.A."/>
            <person name="Fischer W.W."/>
        </authorList>
    </citation>
    <scope>NUCLEOTIDE SEQUENCE [LARGE SCALE GENOMIC DNA]</scope>
    <source>
        <strain evidence="1 2">KIBI-1</strain>
    </source>
</reference>
<protein>
    <submittedName>
        <fullName evidence="1">Uncharacterized protein</fullName>
    </submittedName>
</protein>
<dbReference type="RefSeq" id="WP_062418176.1">
    <property type="nucleotide sequence ID" value="NZ_DF967974.1"/>
</dbReference>
<organism evidence="1 2">
    <name type="scientific">Levilinea saccharolytica</name>
    <dbReference type="NCBI Taxonomy" id="229921"/>
    <lineage>
        <taxon>Bacteria</taxon>
        <taxon>Bacillati</taxon>
        <taxon>Chloroflexota</taxon>
        <taxon>Anaerolineae</taxon>
        <taxon>Anaerolineales</taxon>
        <taxon>Anaerolineaceae</taxon>
        <taxon>Levilinea</taxon>
    </lineage>
</organism>
<dbReference type="OrthoDB" id="163413at2"/>
<evidence type="ECO:0000313" key="2">
    <source>
        <dbReference type="Proteomes" id="UP000050501"/>
    </source>
</evidence>
<accession>A0A0P6YNQ0</accession>
<sequence length="96" mass="10995">MAPVPFMRPPDSEYVFDVGDIVEVFCDHEKGGQRIRGWLKGIVVQVDSKMAAVQFRSNVYLTDGWMVPDHILWYPVNSTNIRLPRKPAKPNLPRAE</sequence>